<evidence type="ECO:0000313" key="1">
    <source>
        <dbReference type="EMBL" id="KAJ4722767.1"/>
    </source>
</evidence>
<proteinExistence type="predicted"/>
<protein>
    <submittedName>
        <fullName evidence="1">Translation initiation factor eIF-2B subunit beta</fullName>
    </submittedName>
</protein>
<accession>A0ACC1YG45</accession>
<dbReference type="Proteomes" id="UP001164539">
    <property type="component" value="Chromosome 3"/>
</dbReference>
<keyword evidence="2" id="KW-1185">Reference proteome</keyword>
<sequence length="410" mass="44369">MVGTQALVSDFVSKLRRRKIEGSQATARLTAELLRVLISQHKQLPANGAAALTEFVRSVGEQLIAANPIELAVGNIVRRVLHIIQEEDFSLLKDSVGGLKFSAEAAVEDISEGKNNQNSLAASVVSRCLQPPLLRAVHDCSPDSPAACQISASRDGFQGKGKSADRSAKILKSDVIKAVNELIEDIDTCHEQIAEQAVELIHHNEVVLTLGRSSFVMEFLCAAKEKKRSFHVFIAEGAPRFEGHVLAQELAKKGLKTTVITDSAVFAIICRVNMIVVGVHAVMANGSIIAPVGMNMIALAAKKHAVPFVVVAGTHELCPLYSQNPEVLLNEMRSPFEVLDFKEFSDAMDYGIGSGSPLLHVVDPAFDYVPPELLSLFVTDIGGYSPSYINRLIADYYSSDNLTLQQKPAS</sequence>
<evidence type="ECO:0000313" key="2">
    <source>
        <dbReference type="Proteomes" id="UP001164539"/>
    </source>
</evidence>
<comment type="caution">
    <text evidence="1">The sequence shown here is derived from an EMBL/GenBank/DDBJ whole genome shotgun (WGS) entry which is preliminary data.</text>
</comment>
<gene>
    <name evidence="1" type="ORF">OWV82_006214</name>
</gene>
<dbReference type="EMBL" id="CM051396">
    <property type="protein sequence ID" value="KAJ4722767.1"/>
    <property type="molecule type" value="Genomic_DNA"/>
</dbReference>
<keyword evidence="1" id="KW-0396">Initiation factor</keyword>
<name>A0ACC1YG45_MELAZ</name>
<organism evidence="1 2">
    <name type="scientific">Melia azedarach</name>
    <name type="common">Chinaberry tree</name>
    <dbReference type="NCBI Taxonomy" id="155640"/>
    <lineage>
        <taxon>Eukaryota</taxon>
        <taxon>Viridiplantae</taxon>
        <taxon>Streptophyta</taxon>
        <taxon>Embryophyta</taxon>
        <taxon>Tracheophyta</taxon>
        <taxon>Spermatophyta</taxon>
        <taxon>Magnoliopsida</taxon>
        <taxon>eudicotyledons</taxon>
        <taxon>Gunneridae</taxon>
        <taxon>Pentapetalae</taxon>
        <taxon>rosids</taxon>
        <taxon>malvids</taxon>
        <taxon>Sapindales</taxon>
        <taxon>Meliaceae</taxon>
        <taxon>Melia</taxon>
    </lineage>
</organism>
<reference evidence="1 2" key="1">
    <citation type="journal article" date="2023" name="Science">
        <title>Complex scaffold remodeling in plant triterpene biosynthesis.</title>
        <authorList>
            <person name="De La Pena R."/>
            <person name="Hodgson H."/>
            <person name="Liu J.C."/>
            <person name="Stephenson M.J."/>
            <person name="Martin A.C."/>
            <person name="Owen C."/>
            <person name="Harkess A."/>
            <person name="Leebens-Mack J."/>
            <person name="Jimenez L.E."/>
            <person name="Osbourn A."/>
            <person name="Sattely E.S."/>
        </authorList>
    </citation>
    <scope>NUCLEOTIDE SEQUENCE [LARGE SCALE GENOMIC DNA]</scope>
    <source>
        <strain evidence="2">cv. JPN11</strain>
        <tissue evidence="1">Leaf</tissue>
    </source>
</reference>
<keyword evidence="1" id="KW-0648">Protein biosynthesis</keyword>